<dbReference type="EMBL" id="JAEPES010000003">
    <property type="protein sequence ID" value="MBK4347904.1"/>
    <property type="molecule type" value="Genomic_DNA"/>
</dbReference>
<dbReference type="Proteomes" id="UP000636458">
    <property type="component" value="Unassembled WGS sequence"/>
</dbReference>
<accession>A0A934SM60</accession>
<dbReference type="PRINTS" id="PR01438">
    <property type="entry name" value="UNVRSLSTRESS"/>
</dbReference>
<evidence type="ECO:0000259" key="2">
    <source>
        <dbReference type="Pfam" id="PF00582"/>
    </source>
</evidence>
<evidence type="ECO:0000313" key="5">
    <source>
        <dbReference type="Proteomes" id="UP000636458"/>
    </source>
</evidence>
<name>A0A934SM60_9MICO</name>
<keyword evidence="5" id="KW-1185">Reference proteome</keyword>
<proteinExistence type="inferred from homology"/>
<comment type="similarity">
    <text evidence="1">Belongs to the universal stress protein A family.</text>
</comment>
<sequence>MKPILVGIDGSLHSLEALRYAKRVAIAMGLPLRIVSVWHYRSGGFGLPPIGMVSISLDSEPQVAAQKTIDDFVFSALGTDPKVQFGTAALEGEPADVLIGQSAGAELLVVGSRGLGSVSSVLLGSVSSPCAQRAHCPVLVFHPPVRN</sequence>
<comment type="caution">
    <text evidence="4">The sequence shown here is derived from an EMBL/GenBank/DDBJ whole genome shotgun (WGS) entry which is preliminary data.</text>
</comment>
<dbReference type="InterPro" id="IPR006015">
    <property type="entry name" value="Universal_stress_UspA"/>
</dbReference>
<dbReference type="Gene3D" id="3.40.50.620">
    <property type="entry name" value="HUPs"/>
    <property type="match status" value="1"/>
</dbReference>
<dbReference type="InterPro" id="IPR014729">
    <property type="entry name" value="Rossmann-like_a/b/a_fold"/>
</dbReference>
<gene>
    <name evidence="3" type="ORF">IV501_04945</name>
    <name evidence="4" type="ORF">IV501_09680</name>
</gene>
<reference evidence="4" key="1">
    <citation type="submission" date="2021-01" db="EMBL/GenBank/DDBJ databases">
        <title>Lacisediminihabitans sp. nov. strain G11-30, isolated from Antarctic Soil.</title>
        <authorList>
            <person name="Li J."/>
        </authorList>
    </citation>
    <scope>NUCLEOTIDE SEQUENCE</scope>
    <source>
        <strain evidence="4">G11-30</strain>
    </source>
</reference>
<dbReference type="EMBL" id="JAEPES010000001">
    <property type="protein sequence ID" value="MBK4346973.1"/>
    <property type="molecule type" value="Genomic_DNA"/>
</dbReference>
<evidence type="ECO:0000313" key="3">
    <source>
        <dbReference type="EMBL" id="MBK4346973.1"/>
    </source>
</evidence>
<dbReference type="PANTHER" id="PTHR46553">
    <property type="entry name" value="ADENINE NUCLEOTIDE ALPHA HYDROLASES-LIKE SUPERFAMILY PROTEIN"/>
    <property type="match status" value="1"/>
</dbReference>
<organism evidence="4 5">
    <name type="scientific">Lacisediminihabitans changchengi</name>
    <dbReference type="NCBI Taxonomy" id="2787634"/>
    <lineage>
        <taxon>Bacteria</taxon>
        <taxon>Bacillati</taxon>
        <taxon>Actinomycetota</taxon>
        <taxon>Actinomycetes</taxon>
        <taxon>Micrococcales</taxon>
        <taxon>Microbacteriaceae</taxon>
        <taxon>Lacisediminihabitans</taxon>
    </lineage>
</organism>
<dbReference type="SUPFAM" id="SSF52402">
    <property type="entry name" value="Adenine nucleotide alpha hydrolases-like"/>
    <property type="match status" value="1"/>
</dbReference>
<evidence type="ECO:0000313" key="4">
    <source>
        <dbReference type="EMBL" id="MBK4347904.1"/>
    </source>
</evidence>
<dbReference type="AlphaFoldDB" id="A0A934SM60"/>
<dbReference type="InterPro" id="IPR006016">
    <property type="entry name" value="UspA"/>
</dbReference>
<dbReference type="RefSeq" id="WP_200555251.1">
    <property type="nucleotide sequence ID" value="NZ_JAEPES010000001.1"/>
</dbReference>
<protein>
    <submittedName>
        <fullName evidence="4">Universal stress protein</fullName>
    </submittedName>
</protein>
<dbReference type="PANTHER" id="PTHR46553:SF3">
    <property type="entry name" value="ADENINE NUCLEOTIDE ALPHA HYDROLASES-LIKE SUPERFAMILY PROTEIN"/>
    <property type="match status" value="1"/>
</dbReference>
<feature type="domain" description="UspA" evidence="2">
    <location>
        <begin position="1"/>
        <end position="142"/>
    </location>
</feature>
<dbReference type="Pfam" id="PF00582">
    <property type="entry name" value="Usp"/>
    <property type="match status" value="1"/>
</dbReference>
<evidence type="ECO:0000256" key="1">
    <source>
        <dbReference type="ARBA" id="ARBA00008791"/>
    </source>
</evidence>